<evidence type="ECO:0000313" key="1">
    <source>
        <dbReference type="EMBL" id="GHB61411.1"/>
    </source>
</evidence>
<comment type="caution">
    <text evidence="1">The sequence shown here is derived from an EMBL/GenBank/DDBJ whole genome shotgun (WGS) entry which is preliminary data.</text>
</comment>
<dbReference type="GO" id="GO:0015562">
    <property type="term" value="F:efflux transmembrane transporter activity"/>
    <property type="evidence" value="ECO:0007669"/>
    <property type="project" value="InterPro"/>
</dbReference>
<dbReference type="AlphaFoldDB" id="A0A8J3D133"/>
<protein>
    <recommendedName>
        <fullName evidence="3">Outer membrane efflux protein</fullName>
    </recommendedName>
</protein>
<sequence>MALLLLLNNLPAAGQDEIDIQDEISYPLLERLIVIAKANYPTKKAFDTKVEIAEKGMKQARLSYFDIFSFSYLLTPFGSSQAINPNQLSGYQFGFFVNIGSLLQKPTQVKQANDLLQVADFEKNAYLLSLEAEVRQRYFEYAKTKALYRAVSKSFLDTQSLAEDTKYRYERGEITFDLYNRALLERATQQQSKITMAANILIAKSRLEELLGKKLEEIR</sequence>
<name>A0A8J3D133_9BACT</name>
<dbReference type="SUPFAM" id="SSF56954">
    <property type="entry name" value="Outer membrane efflux proteins (OEP)"/>
    <property type="match status" value="1"/>
</dbReference>
<dbReference type="EMBL" id="BMXF01000001">
    <property type="protein sequence ID" value="GHB61411.1"/>
    <property type="molecule type" value="Genomic_DNA"/>
</dbReference>
<reference evidence="1 2" key="1">
    <citation type="journal article" date="2014" name="Int. J. Syst. Evol. Microbiol.">
        <title>Complete genome sequence of Corynebacterium casei LMG S-19264T (=DSM 44701T), isolated from a smear-ripened cheese.</title>
        <authorList>
            <consortium name="US DOE Joint Genome Institute (JGI-PGF)"/>
            <person name="Walter F."/>
            <person name="Albersmeier A."/>
            <person name="Kalinowski J."/>
            <person name="Ruckert C."/>
        </authorList>
    </citation>
    <scope>NUCLEOTIDE SEQUENCE [LARGE SCALE GENOMIC DNA]</scope>
    <source>
        <strain evidence="1 2">KCTC 12866</strain>
    </source>
</reference>
<gene>
    <name evidence="1" type="ORF">GCM10007390_14040</name>
</gene>
<proteinExistence type="predicted"/>
<accession>A0A8J3D133</accession>
<dbReference type="Proteomes" id="UP000598271">
    <property type="component" value="Unassembled WGS sequence"/>
</dbReference>
<dbReference type="RefSeq" id="WP_189563610.1">
    <property type="nucleotide sequence ID" value="NZ_BMXF01000001.1"/>
</dbReference>
<keyword evidence="2" id="KW-1185">Reference proteome</keyword>
<evidence type="ECO:0008006" key="3">
    <source>
        <dbReference type="Google" id="ProtNLM"/>
    </source>
</evidence>
<organism evidence="1 2">
    <name type="scientific">Persicitalea jodogahamensis</name>
    <dbReference type="NCBI Taxonomy" id="402147"/>
    <lineage>
        <taxon>Bacteria</taxon>
        <taxon>Pseudomonadati</taxon>
        <taxon>Bacteroidota</taxon>
        <taxon>Cytophagia</taxon>
        <taxon>Cytophagales</taxon>
        <taxon>Spirosomataceae</taxon>
        <taxon>Persicitalea</taxon>
    </lineage>
</organism>
<dbReference type="Gene3D" id="1.20.1600.10">
    <property type="entry name" value="Outer membrane efflux proteins (OEP)"/>
    <property type="match status" value="1"/>
</dbReference>
<evidence type="ECO:0000313" key="2">
    <source>
        <dbReference type="Proteomes" id="UP000598271"/>
    </source>
</evidence>